<evidence type="ECO:0000259" key="2">
    <source>
        <dbReference type="Pfam" id="PF23568"/>
    </source>
</evidence>
<reference evidence="5" key="1">
    <citation type="submission" date="2018-02" db="EMBL/GenBank/DDBJ databases">
        <title>Rhizophora mucronata_Transcriptome.</title>
        <authorList>
            <person name="Meera S.P."/>
            <person name="Sreeshan A."/>
            <person name="Augustine A."/>
        </authorList>
    </citation>
    <scope>NUCLEOTIDE SEQUENCE</scope>
    <source>
        <tissue evidence="5">Leaf</tissue>
    </source>
</reference>
<dbReference type="InterPro" id="IPR036322">
    <property type="entry name" value="WD40_repeat_dom_sf"/>
</dbReference>
<dbReference type="InterPro" id="IPR015943">
    <property type="entry name" value="WD40/YVTN_repeat-like_dom_sf"/>
</dbReference>
<dbReference type="PROSITE" id="PS50082">
    <property type="entry name" value="WD_REPEATS_2"/>
    <property type="match status" value="1"/>
</dbReference>
<dbReference type="Pfam" id="PF23628">
    <property type="entry name" value="ARM_LIN_C"/>
    <property type="match status" value="1"/>
</dbReference>
<dbReference type="PANTHER" id="PTHR35549:SF2">
    <property type="entry name" value="TRANSDUCIN_WD40 REPEAT-LIKE SUPERFAMILY PROTEIN"/>
    <property type="match status" value="1"/>
</dbReference>
<name>A0A2P2NXX6_RHIMU</name>
<feature type="repeat" description="WD" evidence="1">
    <location>
        <begin position="1028"/>
        <end position="1061"/>
    </location>
</feature>
<dbReference type="AlphaFoldDB" id="A0A2P2NXX6"/>
<feature type="domain" description="Putative E3 ubiquitin-protein ligase LIN N-terminal" evidence="2">
    <location>
        <begin position="19"/>
        <end position="176"/>
    </location>
</feature>
<dbReference type="InterPro" id="IPR016024">
    <property type="entry name" value="ARM-type_fold"/>
</dbReference>
<dbReference type="InterPro" id="IPR001680">
    <property type="entry name" value="WD40_rpt"/>
</dbReference>
<accession>A0A2P2NXX6</accession>
<dbReference type="Gene3D" id="1.25.10.10">
    <property type="entry name" value="Leucine-rich Repeat Variant"/>
    <property type="match status" value="1"/>
</dbReference>
<dbReference type="PANTHER" id="PTHR35549">
    <property type="entry name" value="OS04G0584500 PROTEIN"/>
    <property type="match status" value="1"/>
</dbReference>
<dbReference type="SUPFAM" id="SSF48371">
    <property type="entry name" value="ARM repeat"/>
    <property type="match status" value="1"/>
</dbReference>
<evidence type="ECO:0000259" key="3">
    <source>
        <dbReference type="Pfam" id="PF23628"/>
    </source>
</evidence>
<evidence type="ECO:0000259" key="4">
    <source>
        <dbReference type="Pfam" id="PF23654"/>
    </source>
</evidence>
<dbReference type="Gene3D" id="2.130.10.10">
    <property type="entry name" value="YVTN repeat-like/Quinoprotein amine dehydrogenase"/>
    <property type="match status" value="1"/>
</dbReference>
<organism evidence="5">
    <name type="scientific">Rhizophora mucronata</name>
    <name type="common">Asiatic mangrove</name>
    <dbReference type="NCBI Taxonomy" id="61149"/>
    <lineage>
        <taxon>Eukaryota</taxon>
        <taxon>Viridiplantae</taxon>
        <taxon>Streptophyta</taxon>
        <taxon>Embryophyta</taxon>
        <taxon>Tracheophyta</taxon>
        <taxon>Spermatophyta</taxon>
        <taxon>Magnoliopsida</taxon>
        <taxon>eudicotyledons</taxon>
        <taxon>Gunneridae</taxon>
        <taxon>Pentapetalae</taxon>
        <taxon>rosids</taxon>
        <taxon>fabids</taxon>
        <taxon>Malpighiales</taxon>
        <taxon>Rhizophoraceae</taxon>
        <taxon>Rhizophora</taxon>
    </lineage>
</organism>
<dbReference type="InterPro" id="IPR056512">
    <property type="entry name" value="LIN_N"/>
</dbReference>
<protein>
    <submittedName>
        <fullName evidence="5">Uncharacterized protein</fullName>
    </submittedName>
</protein>
<dbReference type="PROSITE" id="PS50294">
    <property type="entry name" value="WD_REPEATS_REGION"/>
    <property type="match status" value="1"/>
</dbReference>
<dbReference type="Pfam" id="PF23654">
    <property type="entry name" value="ARM_LIN_2nd"/>
    <property type="match status" value="1"/>
</dbReference>
<evidence type="ECO:0000313" key="5">
    <source>
        <dbReference type="EMBL" id="MBX47367.1"/>
    </source>
</evidence>
<dbReference type="EMBL" id="GGEC01066883">
    <property type="protein sequence ID" value="MBX47367.1"/>
    <property type="molecule type" value="Transcribed_RNA"/>
</dbReference>
<dbReference type="Pfam" id="PF23568">
    <property type="entry name" value="ARM_LIN"/>
    <property type="match status" value="1"/>
</dbReference>
<evidence type="ECO:0000256" key="1">
    <source>
        <dbReference type="PROSITE-ProRule" id="PRU00221"/>
    </source>
</evidence>
<dbReference type="InterPro" id="IPR055566">
    <property type="entry name" value="ARM_LIN"/>
</dbReference>
<dbReference type="Pfam" id="PF00400">
    <property type="entry name" value="WD40"/>
    <property type="match status" value="1"/>
</dbReference>
<feature type="domain" description="Putative E3 ubiquitin-protein ligase LIN ARM repeats" evidence="4">
    <location>
        <begin position="447"/>
        <end position="609"/>
    </location>
</feature>
<dbReference type="InterPro" id="IPR011989">
    <property type="entry name" value="ARM-like"/>
</dbReference>
<dbReference type="SMART" id="SM00320">
    <property type="entry name" value="WD40"/>
    <property type="match status" value="2"/>
</dbReference>
<feature type="domain" description="Putative E3 ubiquitin-protein ligase LIN ARM-like" evidence="3">
    <location>
        <begin position="611"/>
        <end position="964"/>
    </location>
</feature>
<keyword evidence="1" id="KW-0853">WD repeat</keyword>
<dbReference type="InterPro" id="IPR056514">
    <property type="entry name" value="ARM_LIN_2nd"/>
</dbReference>
<sequence>MASISALSRDHARPDIESIRALVISINEYILELLANTESWNSLKSKCTSRLSTQTHIYFEFADHSVLSNLYWGIEGIEAAVQAQCPAEKATLLRNSEGMLQVPALLDEYGVTAGIRNCYLVCCAYFYLSVVKKLQDDEWQAAMHFLQALLVSPRLVQEEFELDLARSLFCSSIMSVMEALGGSRSASDKSIRNFNEHNFDEAITQSARRYKHWLMYYQVMLHGDTPQWHHRSKDTSALEDKSHCFSQTVTNRSDSSNSIEQGSCFQNYEKVHPLDPMVCVLDNTAKQLNQAPESKTENKRHDECASMHCLGELLMESESDTPTSVTSSYYYDSKGGELEAPCSTLSSMYTTMFVPPDLQDQLHDGVNASNWFSGRLDLCISGDRENLWSCHLQECSSLKSQQPCKAQVIEQEVPTALRRSSFLQHKRSTWQKQNSNRPKGDSGKDLELMAILEKAVPKLYLSEGLVKCEDYSIEVTTIYELLDNKRGARYTMLKDVILNQLLKALSTSKEERIIRASVSILTSIISVNMSALEELKMKGLQLCDLANALKQKVHEAAILIYLINPSPTEIKTLELLPSLVDVVCTSSRYKEKPKSLLLTPPAASLMMIEVLVTAFDCATNNMHLSAISSPHILCRILDLASGSNSEEYFSLAKVLIKCMQFDGQCRKYVSQSVAVAPFQCLLQSNKEHAKFTALEFFHEILCVPRSSAISVMHRIQKEGGAEIVEILEHCVQTLQSDYQLLAANILLQLETLENPSGTSVFREESMKIILKSLASEEGSSTQQLSAFILANIGGTYAWTGEPYTVAWLVKKAGLSSLHHCNMIKNFDWLDDSLQDAGIDSWSGKVAKGFLSSGKPIFRALNKGLNSKIKKISLDSLTVAAWLGFEVAKCPNGIRHSACNILFNGIEHFLHPGSELEERLLACLCIYNYASGRGMQKLFHFSEGVRESLRRLSSVIWMAEELHRVADYYLPNGSRISCVHKQILEANCSSSGSVTALVYYRGLLCSGCSNGSIKVWDIEGQSATLLWHMKEHKKAVTCFALFESGESLISGSVDKTIRVWKVVERKLECIEVVTMKEPIRKLETYGQMIVVITQGHRIKILDPSRAVKDVCKTKKVKCMIAVQGKLYIGCMDSSIQELAMTNNREREIKAPTKFWRMQQKPINSIVVYKDWLYSGSSTIEGSKLKECRVRYNPQFSTAPEKGGSVIHMGVVEDFVYINGSSSTSTIQIWLRGSQQKVGRISAGSKITSLLTANDIILCGTEKGLIKGWIPL</sequence>
<proteinExistence type="predicted"/>
<dbReference type="SUPFAM" id="SSF50978">
    <property type="entry name" value="WD40 repeat-like"/>
    <property type="match status" value="1"/>
</dbReference>